<dbReference type="SUPFAM" id="SSF53067">
    <property type="entry name" value="Actin-like ATPase domain"/>
    <property type="match status" value="2"/>
</dbReference>
<sequence length="601" mass="66979">MLTRSPYSGSQRKLVLAFDVGTTFSGVSYSILDPGEIPEIRGVTRFPAQENVGGDSKIPTILYYDAKGAVRAVGAEANREGVEEDAEDQGWIRAEWFKLHMRPKTKATAHITDKIPPLPDGKNAMDLFADFLRYLHNCARSYIEETHANGPELWKSLEANIDYVLTHPNGWEGGQQNQMRRAAITAGLITDDEKGRARLSFVTEGEASLHFCVQSGLTTEAIKGGKGILIVDAGGGTIDISAYKQADGAGYEEIAAPQCHLQGSITVTARAETFLNNHLKNSKFSGDVKHISRCFDKTTKLRFRNVEESQYIKFGTLKDRDLTLNIRSGQLRLTGTEVAAFFEPSVNCIIKSIEEQRRLSSSQIASIFLVGGFAASDWLFKQLRDRFSGDGINVSRPDSHVNKAVADGAISFYLDHFVSARIAKFDYGTPMSMIYRPDDPEHQSRGQDVYTGPSGRTWIKGLFDPILPKNTKVTETQQFRSHYLNESYSKHALGTVVVPITCYRGKIDKPKWIDTDPTMYHTLCYVEADTSVMCESLVPRMSLTKKKTALPYYEIQFDIVLSLGMTEFKAHIAWMEDGIEKTSPAEFVYDTNALVPHAMED</sequence>
<comment type="caution">
    <text evidence="1">The sequence shown here is derived from an EMBL/GenBank/DDBJ whole genome shotgun (WGS) entry which is preliminary data.</text>
</comment>
<dbReference type="CDD" id="cd10170">
    <property type="entry name" value="ASKHA_NBD_HSP70"/>
    <property type="match status" value="1"/>
</dbReference>
<dbReference type="AlphaFoldDB" id="A0A409W6T8"/>
<dbReference type="Gene3D" id="3.30.420.40">
    <property type="match status" value="2"/>
</dbReference>
<proteinExistence type="predicted"/>
<keyword evidence="2" id="KW-1185">Reference proteome</keyword>
<reference evidence="1 2" key="1">
    <citation type="journal article" date="2018" name="Evol. Lett.">
        <title>Horizontal gene cluster transfer increased hallucinogenic mushroom diversity.</title>
        <authorList>
            <person name="Reynolds H.T."/>
            <person name="Vijayakumar V."/>
            <person name="Gluck-Thaler E."/>
            <person name="Korotkin H.B."/>
            <person name="Matheny P.B."/>
            <person name="Slot J.C."/>
        </authorList>
    </citation>
    <scope>NUCLEOTIDE SEQUENCE [LARGE SCALE GENOMIC DNA]</scope>
    <source>
        <strain evidence="1 2">2629</strain>
    </source>
</reference>
<gene>
    <name evidence="1" type="ORF">CVT24_001151</name>
</gene>
<dbReference type="EMBL" id="NHTK01005766">
    <property type="protein sequence ID" value="PPQ74250.1"/>
    <property type="molecule type" value="Genomic_DNA"/>
</dbReference>
<evidence type="ECO:0008006" key="3">
    <source>
        <dbReference type="Google" id="ProtNLM"/>
    </source>
</evidence>
<dbReference type="PANTHER" id="PTHR14187:SF5">
    <property type="entry name" value="HEAT SHOCK 70 KDA PROTEIN 12A"/>
    <property type="match status" value="1"/>
</dbReference>
<name>A0A409W6T8_9AGAR</name>
<dbReference type="Proteomes" id="UP000284842">
    <property type="component" value="Unassembled WGS sequence"/>
</dbReference>
<dbReference type="InParanoid" id="A0A409W6T8"/>
<accession>A0A409W6T8</accession>
<dbReference type="OrthoDB" id="2963168at2759"/>
<dbReference type="Gene3D" id="3.90.640.10">
    <property type="entry name" value="Actin, Chain A, domain 4"/>
    <property type="match status" value="1"/>
</dbReference>
<dbReference type="PANTHER" id="PTHR14187">
    <property type="entry name" value="ALPHA KINASE/ELONGATION FACTOR 2 KINASE"/>
    <property type="match status" value="1"/>
</dbReference>
<dbReference type="InterPro" id="IPR043129">
    <property type="entry name" value="ATPase_NBD"/>
</dbReference>
<organism evidence="1 2">
    <name type="scientific">Panaeolus cyanescens</name>
    <dbReference type="NCBI Taxonomy" id="181874"/>
    <lineage>
        <taxon>Eukaryota</taxon>
        <taxon>Fungi</taxon>
        <taxon>Dikarya</taxon>
        <taxon>Basidiomycota</taxon>
        <taxon>Agaricomycotina</taxon>
        <taxon>Agaricomycetes</taxon>
        <taxon>Agaricomycetidae</taxon>
        <taxon>Agaricales</taxon>
        <taxon>Agaricineae</taxon>
        <taxon>Galeropsidaceae</taxon>
        <taxon>Panaeolus</taxon>
    </lineage>
</organism>
<protein>
    <recommendedName>
        <fullName evidence="3">Heat shock 70 kDa protein 12A</fullName>
    </recommendedName>
</protein>
<evidence type="ECO:0000313" key="2">
    <source>
        <dbReference type="Proteomes" id="UP000284842"/>
    </source>
</evidence>
<dbReference type="STRING" id="181874.A0A409W6T8"/>
<evidence type="ECO:0000313" key="1">
    <source>
        <dbReference type="EMBL" id="PPQ74250.1"/>
    </source>
</evidence>